<name>A0A8S1AXA8_ARCPL</name>
<gene>
    <name evidence="3" type="ORF">APLA_LOCUS12447</name>
    <name evidence="2" type="ORF">APLA_LOCUS4919</name>
</gene>
<evidence type="ECO:0000313" key="3">
    <source>
        <dbReference type="EMBL" id="CAB3249979.1"/>
    </source>
</evidence>
<dbReference type="Proteomes" id="UP000494256">
    <property type="component" value="Unassembled WGS sequence"/>
</dbReference>
<evidence type="ECO:0000313" key="2">
    <source>
        <dbReference type="EMBL" id="CAB3231069.1"/>
    </source>
</evidence>
<comment type="caution">
    <text evidence="3">The sequence shown here is derived from an EMBL/GenBank/DDBJ whole genome shotgun (WGS) entry which is preliminary data.</text>
</comment>
<feature type="chain" id="PRO_5036434374" evidence="1">
    <location>
        <begin position="19"/>
        <end position="211"/>
    </location>
</feature>
<evidence type="ECO:0000313" key="5">
    <source>
        <dbReference type="Proteomes" id="UP000494256"/>
    </source>
</evidence>
<dbReference type="EMBL" id="CADEBC010000540">
    <property type="protein sequence ID" value="CAB3249979.1"/>
    <property type="molecule type" value="Genomic_DNA"/>
</dbReference>
<feature type="signal peptide" evidence="1">
    <location>
        <begin position="1"/>
        <end position="18"/>
    </location>
</feature>
<dbReference type="Proteomes" id="UP000494106">
    <property type="component" value="Unassembled WGS sequence"/>
</dbReference>
<protein>
    <submittedName>
        <fullName evidence="3">Uncharacterized protein</fullName>
    </submittedName>
</protein>
<accession>A0A8S1AXA8</accession>
<keyword evidence="4" id="KW-1185">Reference proteome</keyword>
<sequence length="211" mass="24343">MFTCKWIFSIVVFGTVAPFRTDMRPNVTTCEQFERAARFSPYSVLDAIWKIIYFWSNNTELYPVAFSLAVKKRVQSIKEDFQAVNPKVHVEWEKSTLIMDPRPGVEVLFLYAGMPGAFRALVRKRRFGEARPLPEPWFTFADVRMKMVERVLGMMCCEDLTAFALVRMGEIPTTEEGCVTAASKLGYSAPDGRSYLYFERKRKEDEDNADL</sequence>
<proteinExistence type="predicted"/>
<dbReference type="EMBL" id="CADEBD010000288">
    <property type="protein sequence ID" value="CAB3231069.1"/>
    <property type="molecule type" value="Genomic_DNA"/>
</dbReference>
<dbReference type="AlphaFoldDB" id="A0A8S1AXA8"/>
<reference evidence="4 5" key="1">
    <citation type="submission" date="2020-04" db="EMBL/GenBank/DDBJ databases">
        <authorList>
            <person name="Wallbank WR R."/>
            <person name="Pardo Diaz C."/>
            <person name="Kozak K."/>
            <person name="Martin S."/>
            <person name="Jiggins C."/>
            <person name="Moest M."/>
            <person name="Warren A I."/>
            <person name="Byers J.R.P. K."/>
            <person name="Montejo-Kovacevich G."/>
            <person name="Yen C E."/>
        </authorList>
    </citation>
    <scope>NUCLEOTIDE SEQUENCE [LARGE SCALE GENOMIC DNA]</scope>
</reference>
<dbReference type="OrthoDB" id="7215202at2759"/>
<evidence type="ECO:0000313" key="4">
    <source>
        <dbReference type="Proteomes" id="UP000494106"/>
    </source>
</evidence>
<evidence type="ECO:0000256" key="1">
    <source>
        <dbReference type="SAM" id="SignalP"/>
    </source>
</evidence>
<organism evidence="3 4">
    <name type="scientific">Arctia plantaginis</name>
    <name type="common">Wood tiger moth</name>
    <name type="synonym">Phalaena plantaginis</name>
    <dbReference type="NCBI Taxonomy" id="874455"/>
    <lineage>
        <taxon>Eukaryota</taxon>
        <taxon>Metazoa</taxon>
        <taxon>Ecdysozoa</taxon>
        <taxon>Arthropoda</taxon>
        <taxon>Hexapoda</taxon>
        <taxon>Insecta</taxon>
        <taxon>Pterygota</taxon>
        <taxon>Neoptera</taxon>
        <taxon>Endopterygota</taxon>
        <taxon>Lepidoptera</taxon>
        <taxon>Glossata</taxon>
        <taxon>Ditrysia</taxon>
        <taxon>Noctuoidea</taxon>
        <taxon>Erebidae</taxon>
        <taxon>Arctiinae</taxon>
        <taxon>Arctia</taxon>
    </lineage>
</organism>
<keyword evidence="1" id="KW-0732">Signal</keyword>